<feature type="region of interest" description="Disordered" evidence="1">
    <location>
        <begin position="142"/>
        <end position="221"/>
    </location>
</feature>
<dbReference type="Proteomes" id="UP001066276">
    <property type="component" value="Chromosome 4_1"/>
</dbReference>
<keyword evidence="2" id="KW-0732">Signal</keyword>
<name>A0AAV7TFA9_PLEWA</name>
<evidence type="ECO:0000313" key="3">
    <source>
        <dbReference type="EMBL" id="KAJ1174684.1"/>
    </source>
</evidence>
<feature type="compositionally biased region" description="Polar residues" evidence="1">
    <location>
        <begin position="21"/>
        <end position="39"/>
    </location>
</feature>
<proteinExistence type="predicted"/>
<sequence length="349" mass="36935">MVVLWWDARLHWLPKLVSASHTQSGGVSPNTAPRSSQVSPLPRVPRFDSQHQTAARADTFVLSAQAASHLKTTVSRGPVAAHAVAKSARVLLYPREPPVPQVFEAPASGAVLGVGVLLPCCRPSGFRSLSPCRSAPIPSLRALSSRPRAAPTRGLGSGRGPRSQRVASVSSSGSRERSATHLPQSARESTPGKSCTLSPRGPLRSPGPGRSPCSQRSPAAHVASLPQPLHFVAQGPGAARRIARPPLYILKELLAPQAPRYKAQGSSFQRGLRGRRAVSPPWGAEGPLSALSVHQASPASFRVSGEWDAPRSPLIESDYPNAVRSSRSSRPPCLAAWPRPEISPVIVGF</sequence>
<reference evidence="3" key="1">
    <citation type="journal article" date="2022" name="bioRxiv">
        <title>Sequencing and chromosome-scale assembly of the giantPleurodeles waltlgenome.</title>
        <authorList>
            <person name="Brown T."/>
            <person name="Elewa A."/>
            <person name="Iarovenko S."/>
            <person name="Subramanian E."/>
            <person name="Araus A.J."/>
            <person name="Petzold A."/>
            <person name="Susuki M."/>
            <person name="Suzuki K.-i.T."/>
            <person name="Hayashi T."/>
            <person name="Toyoda A."/>
            <person name="Oliveira C."/>
            <person name="Osipova E."/>
            <person name="Leigh N.D."/>
            <person name="Simon A."/>
            <person name="Yun M.H."/>
        </authorList>
    </citation>
    <scope>NUCLEOTIDE SEQUENCE</scope>
    <source>
        <strain evidence="3">20211129_DDA</strain>
        <tissue evidence="3">Liver</tissue>
    </source>
</reference>
<dbReference type="AlphaFoldDB" id="A0AAV7TFA9"/>
<feature type="chain" id="PRO_5043809726" evidence="2">
    <location>
        <begin position="20"/>
        <end position="349"/>
    </location>
</feature>
<accession>A0AAV7TFA9</accession>
<evidence type="ECO:0000313" key="4">
    <source>
        <dbReference type="Proteomes" id="UP001066276"/>
    </source>
</evidence>
<gene>
    <name evidence="3" type="ORF">NDU88_006504</name>
</gene>
<feature type="compositionally biased region" description="Low complexity" evidence="1">
    <location>
        <begin position="198"/>
        <end position="218"/>
    </location>
</feature>
<protein>
    <submittedName>
        <fullName evidence="3">Uncharacterized protein</fullName>
    </submittedName>
</protein>
<comment type="caution">
    <text evidence="3">The sequence shown here is derived from an EMBL/GenBank/DDBJ whole genome shotgun (WGS) entry which is preliminary data.</text>
</comment>
<organism evidence="3 4">
    <name type="scientific">Pleurodeles waltl</name>
    <name type="common">Iberian ribbed newt</name>
    <dbReference type="NCBI Taxonomy" id="8319"/>
    <lineage>
        <taxon>Eukaryota</taxon>
        <taxon>Metazoa</taxon>
        <taxon>Chordata</taxon>
        <taxon>Craniata</taxon>
        <taxon>Vertebrata</taxon>
        <taxon>Euteleostomi</taxon>
        <taxon>Amphibia</taxon>
        <taxon>Batrachia</taxon>
        <taxon>Caudata</taxon>
        <taxon>Salamandroidea</taxon>
        <taxon>Salamandridae</taxon>
        <taxon>Pleurodelinae</taxon>
        <taxon>Pleurodeles</taxon>
    </lineage>
</organism>
<feature type="region of interest" description="Disordered" evidence="1">
    <location>
        <begin position="21"/>
        <end position="44"/>
    </location>
</feature>
<feature type="signal peptide" evidence="2">
    <location>
        <begin position="1"/>
        <end position="19"/>
    </location>
</feature>
<feature type="compositionally biased region" description="Polar residues" evidence="1">
    <location>
        <begin position="181"/>
        <end position="197"/>
    </location>
</feature>
<feature type="compositionally biased region" description="Low complexity" evidence="1">
    <location>
        <begin position="163"/>
        <end position="173"/>
    </location>
</feature>
<keyword evidence="4" id="KW-1185">Reference proteome</keyword>
<evidence type="ECO:0000256" key="1">
    <source>
        <dbReference type="SAM" id="MobiDB-lite"/>
    </source>
</evidence>
<dbReference type="EMBL" id="JANPWB010000007">
    <property type="protein sequence ID" value="KAJ1174684.1"/>
    <property type="molecule type" value="Genomic_DNA"/>
</dbReference>
<evidence type="ECO:0000256" key="2">
    <source>
        <dbReference type="SAM" id="SignalP"/>
    </source>
</evidence>